<dbReference type="EMBL" id="JAYKXN010000008">
    <property type="protein sequence ID" value="KAK7263184.1"/>
    <property type="molecule type" value="Genomic_DNA"/>
</dbReference>
<evidence type="ECO:0000313" key="1">
    <source>
        <dbReference type="EMBL" id="KAK7263184.1"/>
    </source>
</evidence>
<gene>
    <name evidence="1" type="ORF">RJT34_30770</name>
</gene>
<sequence>MQITAFEYYCVKLASKPIRDFKVGKELGLGDDEGEKGKNEIRGFASLRVSDNITPHTYSNFLLSLVGSSLHLQVTLSVRQRGK</sequence>
<reference evidence="1 2" key="1">
    <citation type="submission" date="2024-01" db="EMBL/GenBank/DDBJ databases">
        <title>The genomes of 5 underutilized Papilionoideae crops provide insights into root nodulation and disease resistance.</title>
        <authorList>
            <person name="Yuan L."/>
        </authorList>
    </citation>
    <scope>NUCLEOTIDE SEQUENCE [LARGE SCALE GENOMIC DNA]</scope>
    <source>
        <strain evidence="1">LY-2023</strain>
        <tissue evidence="1">Leaf</tissue>
    </source>
</reference>
<name>A0AAN9I2Y6_CLITE</name>
<organism evidence="1 2">
    <name type="scientific">Clitoria ternatea</name>
    <name type="common">Butterfly pea</name>
    <dbReference type="NCBI Taxonomy" id="43366"/>
    <lineage>
        <taxon>Eukaryota</taxon>
        <taxon>Viridiplantae</taxon>
        <taxon>Streptophyta</taxon>
        <taxon>Embryophyta</taxon>
        <taxon>Tracheophyta</taxon>
        <taxon>Spermatophyta</taxon>
        <taxon>Magnoliopsida</taxon>
        <taxon>eudicotyledons</taxon>
        <taxon>Gunneridae</taxon>
        <taxon>Pentapetalae</taxon>
        <taxon>rosids</taxon>
        <taxon>fabids</taxon>
        <taxon>Fabales</taxon>
        <taxon>Fabaceae</taxon>
        <taxon>Papilionoideae</taxon>
        <taxon>50 kb inversion clade</taxon>
        <taxon>NPAAA clade</taxon>
        <taxon>indigoferoid/millettioid clade</taxon>
        <taxon>Phaseoleae</taxon>
        <taxon>Clitoria</taxon>
    </lineage>
</organism>
<comment type="caution">
    <text evidence="1">The sequence shown here is derived from an EMBL/GenBank/DDBJ whole genome shotgun (WGS) entry which is preliminary data.</text>
</comment>
<accession>A0AAN9I2Y6</accession>
<protein>
    <submittedName>
        <fullName evidence="1">Uncharacterized protein</fullName>
    </submittedName>
</protein>
<keyword evidence="2" id="KW-1185">Reference proteome</keyword>
<dbReference type="Proteomes" id="UP001359559">
    <property type="component" value="Unassembled WGS sequence"/>
</dbReference>
<evidence type="ECO:0000313" key="2">
    <source>
        <dbReference type="Proteomes" id="UP001359559"/>
    </source>
</evidence>
<proteinExistence type="predicted"/>
<dbReference type="AlphaFoldDB" id="A0AAN9I2Y6"/>